<dbReference type="AlphaFoldDB" id="A0A840VA57"/>
<keyword evidence="3" id="KW-0808">Transferase</keyword>
<keyword evidence="6 8" id="KW-0472">Membrane</keyword>
<evidence type="ECO:0000256" key="5">
    <source>
        <dbReference type="ARBA" id="ARBA00022989"/>
    </source>
</evidence>
<dbReference type="InterPro" id="IPR018584">
    <property type="entry name" value="GT87"/>
</dbReference>
<name>A0A840VA57_9PROT</name>
<dbReference type="Pfam" id="PF09594">
    <property type="entry name" value="GT87"/>
    <property type="match status" value="1"/>
</dbReference>
<reference evidence="9 10" key="1">
    <citation type="submission" date="2020-08" db="EMBL/GenBank/DDBJ databases">
        <title>Genomic Encyclopedia of Type Strains, Phase IV (KMG-IV): sequencing the most valuable type-strain genomes for metagenomic binning, comparative biology and taxonomic classification.</title>
        <authorList>
            <person name="Goeker M."/>
        </authorList>
    </citation>
    <scope>NUCLEOTIDE SEQUENCE [LARGE SCALE GENOMIC DNA]</scope>
    <source>
        <strain evidence="9 10">DSM 27026</strain>
    </source>
</reference>
<comment type="caution">
    <text evidence="9">The sequence shown here is derived from an EMBL/GenBank/DDBJ whole genome shotgun (WGS) entry which is preliminary data.</text>
</comment>
<evidence type="ECO:0000256" key="6">
    <source>
        <dbReference type="ARBA" id="ARBA00023136"/>
    </source>
</evidence>
<feature type="transmembrane region" description="Helical" evidence="8">
    <location>
        <begin position="191"/>
        <end position="212"/>
    </location>
</feature>
<evidence type="ECO:0008006" key="11">
    <source>
        <dbReference type="Google" id="ProtNLM"/>
    </source>
</evidence>
<evidence type="ECO:0000313" key="9">
    <source>
        <dbReference type="EMBL" id="MBB5372444.1"/>
    </source>
</evidence>
<comment type="similarity">
    <text evidence="7">Belongs to the glycosyltransferase 87 family.</text>
</comment>
<dbReference type="GO" id="GO:0016758">
    <property type="term" value="F:hexosyltransferase activity"/>
    <property type="evidence" value="ECO:0007669"/>
    <property type="project" value="InterPro"/>
</dbReference>
<evidence type="ECO:0000256" key="1">
    <source>
        <dbReference type="ARBA" id="ARBA00004651"/>
    </source>
</evidence>
<keyword evidence="4 8" id="KW-0812">Transmembrane</keyword>
<evidence type="ECO:0000256" key="7">
    <source>
        <dbReference type="ARBA" id="ARBA00024033"/>
    </source>
</evidence>
<feature type="transmembrane region" description="Helical" evidence="8">
    <location>
        <begin position="12"/>
        <end position="36"/>
    </location>
</feature>
<sequence length="410" mass="43976">MTRLREYARLARGLGTYGGLLTFWGLWIAIFLHFMLPRLGYLTSALPIGNDQPCGRPECDFSDFWRAGLTVRLPAEVLHQFLSPLRPGALFPLPGGYAEHFPYPPPFLLPAALISHLPFESAFFAWTLGLIALAVAVLRWGGLSWLVIVLALLSPAALWNTMLGQLGVAGGALLVAGLLRAPDRPLVAGGLLGLLTCKPQTGILVPAALLGLRSWRGMAGFAVICALLVLLTLALFGWPVWQAYLGHGRAGSATLLTATFAPRTAQASGVSIFWMLRSLHASVGLAGAVQLTAAGLVMAGAVWLWAKGKMEVLDKAAFTALLSLLATPYGYTDDMVAASALLAALAERRGWRIGLREVAFWLWPVFCPTVSALTGVLFTPLVVTLAVWRVWEDVALRSREAVLPPRPTGA</sequence>
<protein>
    <recommendedName>
        <fullName evidence="11">DUF2029 domain-containing protein</fullName>
    </recommendedName>
</protein>
<dbReference type="Proteomes" id="UP000553706">
    <property type="component" value="Unassembled WGS sequence"/>
</dbReference>
<feature type="transmembrane region" description="Helical" evidence="8">
    <location>
        <begin position="283"/>
        <end position="306"/>
    </location>
</feature>
<proteinExistence type="inferred from homology"/>
<keyword evidence="5 8" id="KW-1133">Transmembrane helix</keyword>
<evidence type="ECO:0000256" key="8">
    <source>
        <dbReference type="SAM" id="Phobius"/>
    </source>
</evidence>
<dbReference type="GO" id="GO:0005886">
    <property type="term" value="C:plasma membrane"/>
    <property type="evidence" value="ECO:0007669"/>
    <property type="project" value="UniProtKB-SubCell"/>
</dbReference>
<comment type="subcellular location">
    <subcellularLocation>
        <location evidence="1">Cell membrane</location>
        <topology evidence="1">Multi-pass membrane protein</topology>
    </subcellularLocation>
</comment>
<feature type="transmembrane region" description="Helical" evidence="8">
    <location>
        <begin position="123"/>
        <end position="150"/>
    </location>
</feature>
<organism evidence="9 10">
    <name type="scientific">Acidocella aromatica</name>
    <dbReference type="NCBI Taxonomy" id="1303579"/>
    <lineage>
        <taxon>Bacteria</taxon>
        <taxon>Pseudomonadati</taxon>
        <taxon>Pseudomonadota</taxon>
        <taxon>Alphaproteobacteria</taxon>
        <taxon>Acetobacterales</taxon>
        <taxon>Acidocellaceae</taxon>
        <taxon>Acidocella</taxon>
    </lineage>
</organism>
<feature type="transmembrane region" description="Helical" evidence="8">
    <location>
        <begin position="219"/>
        <end position="241"/>
    </location>
</feature>
<evidence type="ECO:0000256" key="2">
    <source>
        <dbReference type="ARBA" id="ARBA00022475"/>
    </source>
</evidence>
<dbReference type="RefSeq" id="WP_183265468.1">
    <property type="nucleotide sequence ID" value="NZ_JACHFJ010000002.1"/>
</dbReference>
<keyword evidence="2" id="KW-1003">Cell membrane</keyword>
<evidence type="ECO:0000256" key="3">
    <source>
        <dbReference type="ARBA" id="ARBA00022679"/>
    </source>
</evidence>
<feature type="transmembrane region" description="Helical" evidence="8">
    <location>
        <begin position="358"/>
        <end position="388"/>
    </location>
</feature>
<evidence type="ECO:0000313" key="10">
    <source>
        <dbReference type="Proteomes" id="UP000553706"/>
    </source>
</evidence>
<evidence type="ECO:0000256" key="4">
    <source>
        <dbReference type="ARBA" id="ARBA00022692"/>
    </source>
</evidence>
<accession>A0A840VA57</accession>
<gene>
    <name evidence="9" type="ORF">HNP71_000682</name>
</gene>
<dbReference type="EMBL" id="JACHFJ010000002">
    <property type="protein sequence ID" value="MBB5372444.1"/>
    <property type="molecule type" value="Genomic_DNA"/>
</dbReference>
<keyword evidence="10" id="KW-1185">Reference proteome</keyword>